<dbReference type="AlphaFoldDB" id="A0A8J9S215"/>
<name>A0A8J9S215_PHATR</name>
<dbReference type="Proteomes" id="UP000836788">
    <property type="component" value="Chromosome 1"/>
</dbReference>
<reference evidence="1" key="1">
    <citation type="submission" date="2022-02" db="EMBL/GenBank/DDBJ databases">
        <authorList>
            <person name="Giguere J D."/>
        </authorList>
    </citation>
    <scope>NUCLEOTIDE SEQUENCE</scope>
    <source>
        <strain evidence="1">CCAP 1055/1</strain>
    </source>
</reference>
<gene>
    <name evidence="1" type="ORF">PTTT1_LOCUS3168</name>
</gene>
<proteinExistence type="predicted"/>
<protein>
    <submittedName>
        <fullName evidence="1">Uncharacterized protein</fullName>
    </submittedName>
</protein>
<dbReference type="EMBL" id="OU594942">
    <property type="protein sequence ID" value="CAG9277230.1"/>
    <property type="molecule type" value="Genomic_DNA"/>
</dbReference>
<sequence>MTHAISSDPAPVRSFLRDISKDEATHSIRVMGTLVSVLQSAADEMPSVVLDDGTATVVIQTPPHMLNTLRWSIGDTMECIAKLEKQIENAALVLVADTLICVEDVHAAPLRWVELSYRNDPSYDAMGLRWGYPSREMNAEEMFEVIAGSCSDDKSGVSKDDLVSVLQYDVEQVEEWISELQELGQIYQGEDGSYLPL</sequence>
<organism evidence="1">
    <name type="scientific">Phaeodactylum tricornutum</name>
    <name type="common">Diatom</name>
    <dbReference type="NCBI Taxonomy" id="2850"/>
    <lineage>
        <taxon>Eukaryota</taxon>
        <taxon>Sar</taxon>
        <taxon>Stramenopiles</taxon>
        <taxon>Ochrophyta</taxon>
        <taxon>Bacillariophyta</taxon>
        <taxon>Bacillariophyceae</taxon>
        <taxon>Bacillariophycidae</taxon>
        <taxon>Naviculales</taxon>
        <taxon>Phaeodactylaceae</taxon>
        <taxon>Phaeodactylum</taxon>
    </lineage>
</organism>
<evidence type="ECO:0000313" key="1">
    <source>
        <dbReference type="EMBL" id="CAG9277230.1"/>
    </source>
</evidence>
<accession>A0A8J9S215</accession>